<dbReference type="EMBL" id="LT981265">
    <property type="protein sequence ID" value="SPC33993.1"/>
    <property type="molecule type" value="Genomic_DNA"/>
</dbReference>
<proteinExistence type="predicted"/>
<keyword evidence="1" id="KW-1133">Transmembrane helix</keyword>
<gene>
    <name evidence="2" type="ORF">NCAV_0814</name>
</gene>
<evidence type="ECO:0000313" key="2">
    <source>
        <dbReference type="EMBL" id="SPC33993.1"/>
    </source>
</evidence>
<organism evidence="2 3">
    <name type="scientific">Candidatus Nitrosocaldus cavascurensis</name>
    <dbReference type="NCBI Taxonomy" id="2058097"/>
    <lineage>
        <taxon>Archaea</taxon>
        <taxon>Nitrososphaerota</taxon>
        <taxon>Nitrososphaeria</taxon>
        <taxon>Candidatus Nitrosocaldales</taxon>
        <taxon>Candidatus Nitrosocaldaceae</taxon>
        <taxon>Candidatus Nitrosocaldus</taxon>
    </lineage>
</organism>
<dbReference type="KEGG" id="ncv:NCAV_0814"/>
<evidence type="ECO:0000256" key="1">
    <source>
        <dbReference type="SAM" id="Phobius"/>
    </source>
</evidence>
<dbReference type="Proteomes" id="UP000236248">
    <property type="component" value="Chromosome NCAV"/>
</dbReference>
<dbReference type="AlphaFoldDB" id="A0A2K5AQR6"/>
<dbReference type="GeneID" id="41594873"/>
<accession>A0A2K5AQR6</accession>
<keyword evidence="1" id="KW-0472">Membrane</keyword>
<evidence type="ECO:0000313" key="3">
    <source>
        <dbReference type="Proteomes" id="UP000236248"/>
    </source>
</evidence>
<dbReference type="RefSeq" id="WP_103287247.1">
    <property type="nucleotide sequence ID" value="NZ_LT981265.1"/>
</dbReference>
<sequence>MEISYRTLVLFIGALAAAIVGIWIGLSPTGVVPVTITEDVVITHTLDDGSCIVDTTDTVLSAKTVRNCNLKEGTKITVSYEKGSAEARMIP</sequence>
<keyword evidence="3" id="KW-1185">Reference proteome</keyword>
<reference evidence="3" key="1">
    <citation type="submission" date="2018-01" db="EMBL/GenBank/DDBJ databases">
        <authorList>
            <person name="Kerou L M."/>
        </authorList>
    </citation>
    <scope>NUCLEOTIDE SEQUENCE [LARGE SCALE GENOMIC DNA]</scope>
    <source>
        <strain evidence="3">SCU2</strain>
    </source>
</reference>
<keyword evidence="1" id="KW-0812">Transmembrane</keyword>
<protein>
    <submittedName>
        <fullName evidence="2">Uncharacterized protein</fullName>
    </submittedName>
</protein>
<feature type="transmembrane region" description="Helical" evidence="1">
    <location>
        <begin position="7"/>
        <end position="26"/>
    </location>
</feature>
<name>A0A2K5AQR6_9ARCH</name>